<organism evidence="7">
    <name type="scientific">Mesocestoides corti</name>
    <name type="common">Flatworm</name>
    <dbReference type="NCBI Taxonomy" id="53468"/>
    <lineage>
        <taxon>Eukaryota</taxon>
        <taxon>Metazoa</taxon>
        <taxon>Spiralia</taxon>
        <taxon>Lophotrochozoa</taxon>
        <taxon>Platyhelminthes</taxon>
        <taxon>Cestoda</taxon>
        <taxon>Eucestoda</taxon>
        <taxon>Cyclophyllidea</taxon>
        <taxon>Mesocestoididae</taxon>
        <taxon>Mesocestoides</taxon>
    </lineage>
</organism>
<dbReference type="PANTHER" id="PTHR16201:SF34">
    <property type="entry name" value="LYSOSOMAL AMINO ACID TRANSPORTER 1"/>
    <property type="match status" value="1"/>
</dbReference>
<dbReference type="GO" id="GO:0098852">
    <property type="term" value="C:lytic vacuole membrane"/>
    <property type="evidence" value="ECO:0007669"/>
    <property type="project" value="UniProtKB-ARBA"/>
</dbReference>
<evidence type="ECO:0000256" key="4">
    <source>
        <dbReference type="ARBA" id="ARBA00023136"/>
    </source>
</evidence>
<feature type="transmembrane region" description="Helical" evidence="6">
    <location>
        <begin position="36"/>
        <end position="57"/>
    </location>
</feature>
<dbReference type="InterPro" id="IPR051415">
    <property type="entry name" value="LAAT-1"/>
</dbReference>
<dbReference type="AlphaFoldDB" id="A0A5K3FVS4"/>
<keyword evidence="2 6" id="KW-0812">Transmembrane</keyword>
<feature type="transmembrane region" description="Helical" evidence="6">
    <location>
        <begin position="100"/>
        <end position="121"/>
    </location>
</feature>
<protein>
    <submittedName>
        <fullName evidence="7">Lysosomal amino acid transporter 1 homolog</fullName>
    </submittedName>
</protein>
<keyword evidence="4 6" id="KW-0472">Membrane</keyword>
<dbReference type="WBParaSite" id="MCU_010478-RA">
    <property type="protein sequence ID" value="MCU_010478-RA"/>
    <property type="gene ID" value="MCU_010478"/>
</dbReference>
<evidence type="ECO:0000256" key="3">
    <source>
        <dbReference type="ARBA" id="ARBA00022989"/>
    </source>
</evidence>
<evidence type="ECO:0000256" key="5">
    <source>
        <dbReference type="ARBA" id="ARBA00038039"/>
    </source>
</evidence>
<dbReference type="PANTHER" id="PTHR16201">
    <property type="entry name" value="SEVEN TRANSMEMBRANE PROTEIN 1-RELATED"/>
    <property type="match status" value="1"/>
</dbReference>
<dbReference type="GO" id="GO:0015174">
    <property type="term" value="F:basic amino acid transmembrane transporter activity"/>
    <property type="evidence" value="ECO:0007669"/>
    <property type="project" value="TreeGrafter"/>
</dbReference>
<evidence type="ECO:0000256" key="2">
    <source>
        <dbReference type="ARBA" id="ARBA00022692"/>
    </source>
</evidence>
<feature type="transmembrane region" description="Helical" evidence="6">
    <location>
        <begin position="69"/>
        <end position="94"/>
    </location>
</feature>
<dbReference type="Pfam" id="PF04193">
    <property type="entry name" value="PQ-loop"/>
    <property type="match status" value="2"/>
</dbReference>
<keyword evidence="3 6" id="KW-1133">Transmembrane helix</keyword>
<evidence type="ECO:0000256" key="1">
    <source>
        <dbReference type="ARBA" id="ARBA00004141"/>
    </source>
</evidence>
<dbReference type="FunFam" id="1.20.1280.290:FF:000009">
    <property type="entry name" value="PQ loop repeat family protein"/>
    <property type="match status" value="1"/>
</dbReference>
<feature type="transmembrane region" description="Helical" evidence="6">
    <location>
        <begin position="153"/>
        <end position="171"/>
    </location>
</feature>
<accession>A0A5K3FVS4</accession>
<dbReference type="InterPro" id="IPR006603">
    <property type="entry name" value="PQ-loop_rpt"/>
</dbReference>
<comment type="subcellular location">
    <subcellularLocation>
        <location evidence="1">Membrane</location>
        <topology evidence="1">Multi-pass membrane protein</topology>
    </subcellularLocation>
</comment>
<name>A0A5K3FVS4_MESCO</name>
<reference evidence="7" key="1">
    <citation type="submission" date="2019-11" db="UniProtKB">
        <authorList>
            <consortium name="WormBaseParasite"/>
        </authorList>
    </citation>
    <scope>IDENTIFICATION</scope>
</reference>
<feature type="transmembrane region" description="Helical" evidence="6">
    <location>
        <begin position="212"/>
        <end position="231"/>
    </location>
</feature>
<proteinExistence type="inferred from homology"/>
<dbReference type="Gene3D" id="1.20.1280.290">
    <property type="match status" value="2"/>
</dbReference>
<feature type="transmembrane region" description="Helical" evidence="6">
    <location>
        <begin position="243"/>
        <end position="262"/>
    </location>
</feature>
<sequence length="324" mass="36305">MSTTPAPGSLEAECPGGLDWAWYGLGECIRSTQDKVSIAFGVLSIVSWCFFGFPQIYENCVRKMPDSAVSAFLLVFWLLGDSLNFIGAFLTGQLFLQKLLAGYTVLIDIILCVQYLYYLILHKVQLKRHPKVEDLDEEEEDAKSSAGPARNKILATVLLGVIVLSVVPLPMSGESPVPRQTSVSGRRLLQATTTPDPWADFLATPGEKVGYVFGWMSTIMYAAGRIHQIFMNWRRKCTEGLSFYLFFLAVLGNTFYSCQIFTKSIDAVFIVNSLPWIIGSMGILLFDAFILIQFFIYRGNTEETFIEEDIENDGEKNDIQVAKF</sequence>
<evidence type="ECO:0000313" key="7">
    <source>
        <dbReference type="WBParaSite" id="MCU_010478-RA"/>
    </source>
</evidence>
<evidence type="ECO:0000256" key="6">
    <source>
        <dbReference type="SAM" id="Phobius"/>
    </source>
</evidence>
<comment type="similarity">
    <text evidence="5">Belongs to the laat-1 family.</text>
</comment>
<dbReference type="SMART" id="SM00679">
    <property type="entry name" value="CTNS"/>
    <property type="match status" value="2"/>
</dbReference>
<feature type="transmembrane region" description="Helical" evidence="6">
    <location>
        <begin position="274"/>
        <end position="297"/>
    </location>
</feature>